<dbReference type="Ensembl" id="ENSOABT00000000642.2">
    <property type="protein sequence ID" value="ENSOABP00000000614.2"/>
    <property type="gene ID" value="ENSOABG00000000458.2"/>
</dbReference>
<feature type="compositionally biased region" description="Basic and acidic residues" evidence="6">
    <location>
        <begin position="1311"/>
        <end position="1324"/>
    </location>
</feature>
<feature type="compositionally biased region" description="Basic and acidic residues" evidence="6">
    <location>
        <begin position="1159"/>
        <end position="1187"/>
    </location>
</feature>
<feature type="region of interest" description="Disordered" evidence="6">
    <location>
        <begin position="237"/>
        <end position="315"/>
    </location>
</feature>
<feature type="region of interest" description="Disordered" evidence="6">
    <location>
        <begin position="174"/>
        <end position="200"/>
    </location>
</feature>
<keyword evidence="3" id="KW-0863">Zinc-finger</keyword>
<feature type="compositionally biased region" description="Low complexity" evidence="6">
    <location>
        <begin position="298"/>
        <end position="315"/>
    </location>
</feature>
<dbReference type="Gene3D" id="3.30.70.330">
    <property type="match status" value="3"/>
</dbReference>
<proteinExistence type="predicted"/>
<feature type="compositionally biased region" description="Low complexity" evidence="6">
    <location>
        <begin position="662"/>
        <end position="675"/>
    </location>
</feature>
<feature type="region of interest" description="Disordered" evidence="6">
    <location>
        <begin position="1522"/>
        <end position="1676"/>
    </location>
</feature>
<dbReference type="GO" id="GO:0008270">
    <property type="term" value="F:zinc ion binding"/>
    <property type="evidence" value="ECO:0007669"/>
    <property type="project" value="UniProtKB-KW"/>
</dbReference>
<feature type="compositionally biased region" description="Basic and acidic residues" evidence="6">
    <location>
        <begin position="731"/>
        <end position="743"/>
    </location>
</feature>
<evidence type="ECO:0000313" key="8">
    <source>
        <dbReference type="Ensembl" id="ENSOABP00000000614.2"/>
    </source>
</evidence>
<name>A0A668RL25_OREAU</name>
<feature type="compositionally biased region" description="Basic and acidic residues" evidence="6">
    <location>
        <begin position="756"/>
        <end position="773"/>
    </location>
</feature>
<feature type="domain" description="Matrin-type" evidence="7">
    <location>
        <begin position="1689"/>
        <end position="1720"/>
    </location>
</feature>
<keyword evidence="5" id="KW-0539">Nucleus</keyword>
<dbReference type="InterPro" id="IPR000504">
    <property type="entry name" value="RRM_dom"/>
</dbReference>
<feature type="compositionally biased region" description="Basic residues" evidence="6">
    <location>
        <begin position="680"/>
        <end position="698"/>
    </location>
</feature>
<dbReference type="SMART" id="SM00360">
    <property type="entry name" value="RRM"/>
    <property type="match status" value="1"/>
</dbReference>
<feature type="region of interest" description="Disordered" evidence="6">
    <location>
        <begin position="633"/>
        <end position="825"/>
    </location>
</feature>
<dbReference type="SMART" id="SM00451">
    <property type="entry name" value="ZnF_U1"/>
    <property type="match status" value="2"/>
</dbReference>
<dbReference type="GO" id="GO:0003723">
    <property type="term" value="F:RNA binding"/>
    <property type="evidence" value="ECO:0007669"/>
    <property type="project" value="InterPro"/>
</dbReference>
<feature type="region of interest" description="Disordered" evidence="6">
    <location>
        <begin position="907"/>
        <end position="950"/>
    </location>
</feature>
<feature type="region of interest" description="Disordered" evidence="6">
    <location>
        <begin position="452"/>
        <end position="586"/>
    </location>
</feature>
<evidence type="ECO:0000256" key="3">
    <source>
        <dbReference type="ARBA" id="ARBA00022771"/>
    </source>
</evidence>
<feature type="compositionally biased region" description="Low complexity" evidence="6">
    <location>
        <begin position="1409"/>
        <end position="1423"/>
    </location>
</feature>
<feature type="compositionally biased region" description="Basic and acidic residues" evidence="6">
    <location>
        <begin position="536"/>
        <end position="563"/>
    </location>
</feature>
<dbReference type="Proteomes" id="UP000472276">
    <property type="component" value="Unassembled WGS sequence"/>
</dbReference>
<feature type="compositionally biased region" description="Pro residues" evidence="6">
    <location>
        <begin position="187"/>
        <end position="196"/>
    </location>
</feature>
<dbReference type="OMA" id="FQMFPCI"/>
<dbReference type="InterPro" id="IPR035979">
    <property type="entry name" value="RBD_domain_sf"/>
</dbReference>
<feature type="region of interest" description="Disordered" evidence="6">
    <location>
        <begin position="1221"/>
        <end position="1443"/>
    </location>
</feature>
<feature type="compositionally biased region" description="Polar residues" evidence="6">
    <location>
        <begin position="914"/>
        <end position="928"/>
    </location>
</feature>
<evidence type="ECO:0000256" key="6">
    <source>
        <dbReference type="SAM" id="MobiDB-lite"/>
    </source>
</evidence>
<accession>A0A668RL25</accession>
<reference evidence="8" key="2">
    <citation type="submission" date="2025-09" db="UniProtKB">
        <authorList>
            <consortium name="Ensembl"/>
        </authorList>
    </citation>
    <scope>IDENTIFICATION</scope>
</reference>
<dbReference type="InterPro" id="IPR003604">
    <property type="entry name" value="Matrin/U1-like-C_Znf_C2H2"/>
</dbReference>
<feature type="region of interest" description="Disordered" evidence="6">
    <location>
        <begin position="396"/>
        <end position="428"/>
    </location>
</feature>
<organism evidence="8 9">
    <name type="scientific">Oreochromis aureus</name>
    <name type="common">Israeli tilapia</name>
    <name type="synonym">Chromis aureus</name>
    <dbReference type="NCBI Taxonomy" id="47969"/>
    <lineage>
        <taxon>Eukaryota</taxon>
        <taxon>Metazoa</taxon>
        <taxon>Chordata</taxon>
        <taxon>Craniata</taxon>
        <taxon>Vertebrata</taxon>
        <taxon>Euteleostomi</taxon>
        <taxon>Actinopterygii</taxon>
        <taxon>Neopterygii</taxon>
        <taxon>Teleostei</taxon>
        <taxon>Neoteleostei</taxon>
        <taxon>Acanthomorphata</taxon>
        <taxon>Ovalentaria</taxon>
        <taxon>Cichlomorphae</taxon>
        <taxon>Cichliformes</taxon>
        <taxon>Cichlidae</taxon>
        <taxon>African cichlids</taxon>
        <taxon>Pseudocrenilabrinae</taxon>
        <taxon>Oreochromini</taxon>
        <taxon>Oreochromis</taxon>
    </lineage>
</organism>
<evidence type="ECO:0000313" key="9">
    <source>
        <dbReference type="Proteomes" id="UP000472276"/>
    </source>
</evidence>
<protein>
    <recommendedName>
        <fullName evidence="7">Matrin-type domain-containing protein</fullName>
    </recommendedName>
</protein>
<comment type="subcellular location">
    <subcellularLocation>
        <location evidence="1">Nucleus</location>
    </subcellularLocation>
</comment>
<sequence length="1741" mass="191570">MRHCSLSTTFLRNTLDFVAFADGRTRANTNWLKRIRGFRQKQRPTSTHSESLAVRTDSNSHLTPVLNLEPSATFTIADTTRGTHFIFGPTAGLAGVIALRLAQVETEAQIALRQLAALATVAFGSQCHSNWFTAALPPHLALLTLFNRPQAVGYTSYKTYRTTRPCLSAAMYHQHPQGSQPFSNGGRPPPRQPPPNQHQTRSNMQVMGFQFPRPTQLPDELESALAIRGARDMDHRQIDHMNRPNPHQNQGSGTSQHGNFGSNPVSLPTDNQSEHHQRVDWSSYQPPAKLFAGPPPSSSHQSQQGAQQPQNTQAGSRLSIWTPSVCESLSNQVRHVHGTSGEGPSLYTPESAGSILASFGLSNEDLEVLSHYPDDQLTPDTLPFILRDIQINKSGKQKTLAPTSSSSFSHSTHDVPLPPSHSSALACSHSPEVPSLLTVTQTAGKVIDYGHASRTKDESGNMGNFKREPLSSEQTVKMFPALSSSSATKVDKSERRQVHLEHTEPSKHGDSDYRRTSSLQRESSHSPGKELSPSPRSRDLDRDYRRDGTKQRLPSETRSDVSSRRSLSSSCGSKPHSSGKKLPTPTMISDFSAVSPKVYPHTCSLCHIVCDQEKDWVKHVNTVNHTAACRDLRNKYPGWKPNLPSQSGRYGSRALWDPKDGSPQSMSQSLSRSRSPSPPPKKRRADSHPYRPQRRRNSPQRYPQQAHDTEHRDWLKHRHSGSRSPSNMNRTSREYWSARRDRVSSASFSHVAVKRPHSDSTKHSTDTSRDRPSHMGGHGSKHGSSQPSTKSLKALTKHGPKTAKMSAKPLPAKKKKKTVTPASQDSQSVADRLVYLTGIPEDASEQEVTDLVGAFGKINNVILMPCSEESEKGQGQKASVCMVKAEDAQALATSTNLSIREQHITASVAKNPEGEQSTDANSSKPSVEQNKDAAGTDTEGNADQKTSNEKGRLLITGLPESGWSECDIINLIQPFGTPSDVILATQIGKALVSVPDMDVVREMVKVHTLVPAKVKDCEVKLTPLKQHIGFNTPVALYNLLMGPVDPLSRAPVGWNSLLVIGNVPDTPSGSSEVEKLVRRFGTVIKTLVLSSMVICEMATAAMALSVYKRFQAFPCIIQNNPLFFSRKPDPKASTQTKAITAPHDSSEDTPANGKVKQTSADREEAAHQDNSESPEERIEKDCDGDANKMMGRKETAEEVLEACKDGNVEKDELVVCDSAPENKLEADTTGTSGVDIKTTESKVSASEAEREQTPAEEESQPPRLDGKADSEEAAAPELPKVTQAMVNALLVECRTRPTGHSSSRAAPPSGEKGENQTETKEMTKKQTGVEGEVKRQEKEKKEARKEKEVREREKRQRERDRRGWEKEERAKREWTEKSRRERREEERREWERKERERRERKRAHGNGLSGSRSSSRSEASRQSYGRDERHSMEAETKAEELDEFPFDMSDFVTVDEVGDVCELPLKTSEEGETPPTCVPQDTPQDAAIDVTAAPAKSELTPEGEHVTDVTGSCALPDVTANLIPGAAVSPPPASQAEPAHSPVHKPSEPDITPQPDTSLTAEFTPEGQSVPIPVPAAAAASSLAAAAERSRDGDEENPLKPCESVEEEKMGLVKQEEHSKVQNQENKNRRETAAETGKQEQSEKNPNAEEESEKPTLEVEIPRKTEHSLPPFDPSNPVGMEFLVPKTGFFCKVCARFFSGSKEAEISHCKTRKHYENLQKYLKTSKTTSETAKPDSSGVCS</sequence>
<keyword evidence="2" id="KW-0479">Metal-binding</keyword>
<feature type="region of interest" description="Disordered" evidence="6">
    <location>
        <begin position="1126"/>
        <end position="1187"/>
    </location>
</feature>
<dbReference type="GO" id="GO:0005634">
    <property type="term" value="C:nucleus"/>
    <property type="evidence" value="ECO:0007669"/>
    <property type="project" value="UniProtKB-SubCell"/>
</dbReference>
<feature type="compositionally biased region" description="Basic and acidic residues" evidence="6">
    <location>
        <begin position="1607"/>
        <end position="1667"/>
    </location>
</feature>
<evidence type="ECO:0000256" key="2">
    <source>
        <dbReference type="ARBA" id="ARBA00022723"/>
    </source>
</evidence>
<reference evidence="8" key="1">
    <citation type="submission" date="2025-08" db="UniProtKB">
        <authorList>
            <consortium name="Ensembl"/>
        </authorList>
    </citation>
    <scope>IDENTIFICATION</scope>
</reference>
<feature type="compositionally biased region" description="Basic and acidic residues" evidence="6">
    <location>
        <begin position="1424"/>
        <end position="1439"/>
    </location>
</feature>
<evidence type="ECO:0000259" key="7">
    <source>
        <dbReference type="PROSITE" id="PS50171"/>
    </source>
</evidence>
<evidence type="ECO:0000256" key="4">
    <source>
        <dbReference type="ARBA" id="ARBA00022833"/>
    </source>
</evidence>
<evidence type="ECO:0000256" key="1">
    <source>
        <dbReference type="ARBA" id="ARBA00004123"/>
    </source>
</evidence>
<feature type="compositionally biased region" description="Low complexity" evidence="6">
    <location>
        <begin position="564"/>
        <end position="576"/>
    </location>
</feature>
<dbReference type="InterPro" id="IPR000690">
    <property type="entry name" value="Matrin/U1-C_Znf_C2H2"/>
</dbReference>
<dbReference type="SUPFAM" id="SSF54928">
    <property type="entry name" value="RNA-binding domain, RBD"/>
    <property type="match status" value="2"/>
</dbReference>
<feature type="compositionally biased region" description="Basic and acidic residues" evidence="6">
    <location>
        <begin position="454"/>
        <end position="470"/>
    </location>
</feature>
<feature type="compositionally biased region" description="Basic and acidic residues" evidence="6">
    <location>
        <begin position="489"/>
        <end position="515"/>
    </location>
</feature>
<feature type="compositionally biased region" description="Basic and acidic residues" evidence="6">
    <location>
        <begin position="1331"/>
        <end position="1397"/>
    </location>
</feature>
<keyword evidence="4" id="KW-0862">Zinc</keyword>
<feature type="compositionally biased region" description="Low complexity" evidence="6">
    <location>
        <begin position="1576"/>
        <end position="1587"/>
    </location>
</feature>
<feature type="compositionally biased region" description="Polar residues" evidence="6">
    <location>
        <begin position="245"/>
        <end position="271"/>
    </location>
</feature>
<dbReference type="PROSITE" id="PS50171">
    <property type="entry name" value="ZF_MATRIN"/>
    <property type="match status" value="1"/>
</dbReference>
<evidence type="ECO:0000256" key="5">
    <source>
        <dbReference type="ARBA" id="ARBA00023242"/>
    </source>
</evidence>
<feature type="region of interest" description="Disordered" evidence="6">
    <location>
        <begin position="1465"/>
        <end position="1486"/>
    </location>
</feature>
<dbReference type="InterPro" id="IPR012677">
    <property type="entry name" value="Nucleotide-bd_a/b_plait_sf"/>
</dbReference>
<keyword evidence="9" id="KW-1185">Reference proteome</keyword>
<dbReference type="PANTHER" id="PTHR15592">
    <property type="entry name" value="MATRIN 3/NUCLEAR PROTEIN 220-RELATED"/>
    <property type="match status" value="1"/>
</dbReference>
<gene>
    <name evidence="8" type="primary">STOX2</name>
</gene>